<dbReference type="SUPFAM" id="SSF53335">
    <property type="entry name" value="S-adenosyl-L-methionine-dependent methyltransferases"/>
    <property type="match status" value="1"/>
</dbReference>
<gene>
    <name evidence="4" type="ordered locus">Cmaq_1705</name>
</gene>
<accession>A8MAF1</accession>
<keyword evidence="5" id="KW-1185">Reference proteome</keyword>
<evidence type="ECO:0000256" key="3">
    <source>
        <dbReference type="ARBA" id="ARBA00022691"/>
    </source>
</evidence>
<protein>
    <submittedName>
        <fullName evidence="4">Putative RNA methylase</fullName>
    </submittedName>
</protein>
<dbReference type="RefSeq" id="WP_012186747.1">
    <property type="nucleotide sequence ID" value="NC_009954.1"/>
</dbReference>
<proteinExistence type="predicted"/>
<reference evidence="4 5" key="1">
    <citation type="submission" date="2007-10" db="EMBL/GenBank/DDBJ databases">
        <title>Complete sequence of Caldivirga maquilingensis IC-167.</title>
        <authorList>
            <consortium name="US DOE Joint Genome Institute"/>
            <person name="Copeland A."/>
            <person name="Lucas S."/>
            <person name="Lapidus A."/>
            <person name="Barry K."/>
            <person name="Glavina del Rio T."/>
            <person name="Dalin E."/>
            <person name="Tice H."/>
            <person name="Pitluck S."/>
            <person name="Saunders E."/>
            <person name="Brettin T."/>
            <person name="Bruce D."/>
            <person name="Detter J.C."/>
            <person name="Han C."/>
            <person name="Schmutz J."/>
            <person name="Larimer F."/>
            <person name="Land M."/>
            <person name="Hauser L."/>
            <person name="Kyrpides N."/>
            <person name="Ivanova N."/>
            <person name="Biddle J.F."/>
            <person name="Zhang Z."/>
            <person name="Fitz-Gibbon S.T."/>
            <person name="Lowe T.M."/>
            <person name="Saltikov C."/>
            <person name="House C.H."/>
            <person name="Richardson P."/>
        </authorList>
    </citation>
    <scope>NUCLEOTIDE SEQUENCE [LARGE SCALE GENOMIC DNA]</scope>
    <source>
        <strain evidence="5">ATCC 700844 / DSM 13496 / JCM 10307 / IC-167</strain>
    </source>
</reference>
<dbReference type="PANTHER" id="PTHR13610">
    <property type="entry name" value="METHYLTRANSFERASE DOMAIN-CONTAINING PROTEIN"/>
    <property type="match status" value="1"/>
</dbReference>
<dbReference type="Proteomes" id="UP000001137">
    <property type="component" value="Chromosome"/>
</dbReference>
<keyword evidence="2" id="KW-0808">Transferase</keyword>
<name>A8MAF1_CALMQ</name>
<evidence type="ECO:0000313" key="5">
    <source>
        <dbReference type="Proteomes" id="UP000001137"/>
    </source>
</evidence>
<dbReference type="STRING" id="397948.Cmaq_1705"/>
<dbReference type="AlphaFoldDB" id="A8MAF1"/>
<dbReference type="GO" id="GO:0016279">
    <property type="term" value="F:protein-lysine N-methyltransferase activity"/>
    <property type="evidence" value="ECO:0007669"/>
    <property type="project" value="InterPro"/>
</dbReference>
<dbReference type="InterPro" id="IPR029063">
    <property type="entry name" value="SAM-dependent_MTases_sf"/>
</dbReference>
<dbReference type="eggNOG" id="arCOG01631">
    <property type="taxonomic scope" value="Archaea"/>
</dbReference>
<dbReference type="OrthoDB" id="6027at2157"/>
<dbReference type="HOGENOM" id="CLU_068443_2_1_2"/>
<dbReference type="CDD" id="cd02440">
    <property type="entry name" value="AdoMet_MTases"/>
    <property type="match status" value="1"/>
</dbReference>
<keyword evidence="1 4" id="KW-0489">Methyltransferase</keyword>
<organism evidence="4 5">
    <name type="scientific">Caldivirga maquilingensis (strain ATCC 700844 / DSM 13496 / JCM 10307 / IC-167)</name>
    <dbReference type="NCBI Taxonomy" id="397948"/>
    <lineage>
        <taxon>Archaea</taxon>
        <taxon>Thermoproteota</taxon>
        <taxon>Thermoprotei</taxon>
        <taxon>Thermoproteales</taxon>
        <taxon>Thermoproteaceae</taxon>
        <taxon>Caldivirga</taxon>
    </lineage>
</organism>
<dbReference type="GO" id="GO:0032259">
    <property type="term" value="P:methylation"/>
    <property type="evidence" value="ECO:0007669"/>
    <property type="project" value="UniProtKB-KW"/>
</dbReference>
<dbReference type="PANTHER" id="PTHR13610:SF11">
    <property type="entry name" value="METHYLTRANSFERASE DOMAIN-CONTAINING PROTEIN"/>
    <property type="match status" value="1"/>
</dbReference>
<evidence type="ECO:0000256" key="2">
    <source>
        <dbReference type="ARBA" id="ARBA00022679"/>
    </source>
</evidence>
<dbReference type="InterPro" id="IPR026170">
    <property type="entry name" value="FAM173A/B"/>
</dbReference>
<dbReference type="EMBL" id="CP000852">
    <property type="protein sequence ID" value="ABW02528.1"/>
    <property type="molecule type" value="Genomic_DNA"/>
</dbReference>
<keyword evidence="3" id="KW-0949">S-adenosyl-L-methionine</keyword>
<evidence type="ECO:0000313" key="4">
    <source>
        <dbReference type="EMBL" id="ABW02528.1"/>
    </source>
</evidence>
<evidence type="ECO:0000256" key="1">
    <source>
        <dbReference type="ARBA" id="ARBA00022603"/>
    </source>
</evidence>
<dbReference type="KEGG" id="cma:Cmaq_1705"/>
<sequence length="155" mass="17327">MSIKVPYVPTPTSVAMEIIKRTKPRPGEVIVDAGAGECNIVIEAARRFELIGLGIEKDPVLVKRCLERINAEGLRGRVYVAWGDIFQFNYSIADIVYLYLGTDVNKELAPILFSTLKRGARVVSHDFEIPGYKPTEVGSVKGPLRGHKYYLYIKT</sequence>
<dbReference type="Gene3D" id="3.40.50.150">
    <property type="entry name" value="Vaccinia Virus protein VP39"/>
    <property type="match status" value="1"/>
</dbReference>
<dbReference type="GeneID" id="5708466"/>